<gene>
    <name evidence="2" type="ORF">TeGR_g413</name>
</gene>
<keyword evidence="3" id="KW-1185">Reference proteome</keyword>
<sequence>MPHLCGPISFELVDASTKLPLFTKTDSTGAAWFVAEAGQEWFLSFANTQHVAAFVVDIKLDGRVMPMSQAFPSISAAPAFLGAWDPATGLNTPLRFAALEPGGGGGGGDMQGGSCGELSFAVTELVDLGPRLAAFISSSAQALRGGVAAAAGAKKGVLKAEVGSSANAMQTGSSARSYGSGRVLDEFRGGYMGEIGLVHKKVLAPGEVWEWEKAEGRVPQNDSGGEEEEEEEKPAVEEKPAAKEKKPVVKRERAAGGPEEGGGKRSKGSQEEPIELY</sequence>
<evidence type="ECO:0000313" key="3">
    <source>
        <dbReference type="Proteomes" id="UP001165060"/>
    </source>
</evidence>
<feature type="region of interest" description="Disordered" evidence="1">
    <location>
        <begin position="213"/>
        <end position="277"/>
    </location>
</feature>
<accession>A0ABQ6MDB1</accession>
<reference evidence="2 3" key="1">
    <citation type="journal article" date="2023" name="Commun. Biol.">
        <title>Genome analysis of Parmales, the sister group of diatoms, reveals the evolutionary specialization of diatoms from phago-mixotrophs to photoautotrophs.</title>
        <authorList>
            <person name="Ban H."/>
            <person name="Sato S."/>
            <person name="Yoshikawa S."/>
            <person name="Yamada K."/>
            <person name="Nakamura Y."/>
            <person name="Ichinomiya M."/>
            <person name="Sato N."/>
            <person name="Blanc-Mathieu R."/>
            <person name="Endo H."/>
            <person name="Kuwata A."/>
            <person name="Ogata H."/>
        </authorList>
    </citation>
    <scope>NUCLEOTIDE SEQUENCE [LARGE SCALE GENOMIC DNA]</scope>
</reference>
<feature type="compositionally biased region" description="Basic and acidic residues" evidence="1">
    <location>
        <begin position="233"/>
        <end position="254"/>
    </location>
</feature>
<protein>
    <submittedName>
        <fullName evidence="2">Uncharacterized protein</fullName>
    </submittedName>
</protein>
<dbReference type="EMBL" id="BRYB01000147">
    <property type="protein sequence ID" value="GMI24016.1"/>
    <property type="molecule type" value="Genomic_DNA"/>
</dbReference>
<proteinExistence type="predicted"/>
<organism evidence="2 3">
    <name type="scientific">Tetraparma gracilis</name>
    <dbReference type="NCBI Taxonomy" id="2962635"/>
    <lineage>
        <taxon>Eukaryota</taxon>
        <taxon>Sar</taxon>
        <taxon>Stramenopiles</taxon>
        <taxon>Ochrophyta</taxon>
        <taxon>Bolidophyceae</taxon>
        <taxon>Parmales</taxon>
        <taxon>Triparmaceae</taxon>
        <taxon>Tetraparma</taxon>
    </lineage>
</organism>
<name>A0ABQ6MDB1_9STRA</name>
<evidence type="ECO:0000313" key="2">
    <source>
        <dbReference type="EMBL" id="GMI24016.1"/>
    </source>
</evidence>
<comment type="caution">
    <text evidence="2">The sequence shown here is derived from an EMBL/GenBank/DDBJ whole genome shotgun (WGS) entry which is preliminary data.</text>
</comment>
<dbReference type="Proteomes" id="UP001165060">
    <property type="component" value="Unassembled WGS sequence"/>
</dbReference>
<evidence type="ECO:0000256" key="1">
    <source>
        <dbReference type="SAM" id="MobiDB-lite"/>
    </source>
</evidence>